<dbReference type="Proteomes" id="UP001159641">
    <property type="component" value="Unassembled WGS sequence"/>
</dbReference>
<name>A0AB34I3N4_ESCRO</name>
<accession>A0AB34I3N4</accession>
<gene>
    <name evidence="2" type="ORF">J1605_001576</name>
</gene>
<evidence type="ECO:0000313" key="3">
    <source>
        <dbReference type="Proteomes" id="UP001159641"/>
    </source>
</evidence>
<comment type="caution">
    <text evidence="2">The sequence shown here is derived from an EMBL/GenBank/DDBJ whole genome shotgun (WGS) entry which is preliminary data.</text>
</comment>
<feature type="region of interest" description="Disordered" evidence="1">
    <location>
        <begin position="1"/>
        <end position="119"/>
    </location>
</feature>
<evidence type="ECO:0008006" key="4">
    <source>
        <dbReference type="Google" id="ProtNLM"/>
    </source>
</evidence>
<dbReference type="EMBL" id="JAIQCJ010000083">
    <property type="protein sequence ID" value="KAJ8798085.1"/>
    <property type="molecule type" value="Genomic_DNA"/>
</dbReference>
<feature type="compositionally biased region" description="Polar residues" evidence="1">
    <location>
        <begin position="106"/>
        <end position="119"/>
    </location>
</feature>
<dbReference type="AlphaFoldDB" id="A0AB34I3N4"/>
<evidence type="ECO:0000313" key="2">
    <source>
        <dbReference type="EMBL" id="KAJ8798085.1"/>
    </source>
</evidence>
<sequence>MGTEEQGGFNKPCGPIDEGPDLDLGPPADPDEDSDNSAIYVQGLNDSEVQGAQEVLEDPWVTLEAEEETEEASHQEGPAVPKGTCLEEERSSTKLETGSAPIRGVQSRTSPGEQSETSVRSQSLKAFSHHLSRPRAVTVAEVALVACWEDEVASWTIVVLVECSEVAVVETEVASVVARAWTKGGFGGGRQGGLGDPLDL</sequence>
<organism evidence="2 3">
    <name type="scientific">Eschrichtius robustus</name>
    <name type="common">California gray whale</name>
    <name type="synonym">Eschrichtius gibbosus</name>
    <dbReference type="NCBI Taxonomy" id="9764"/>
    <lineage>
        <taxon>Eukaryota</taxon>
        <taxon>Metazoa</taxon>
        <taxon>Chordata</taxon>
        <taxon>Craniata</taxon>
        <taxon>Vertebrata</taxon>
        <taxon>Euteleostomi</taxon>
        <taxon>Mammalia</taxon>
        <taxon>Eutheria</taxon>
        <taxon>Laurasiatheria</taxon>
        <taxon>Artiodactyla</taxon>
        <taxon>Whippomorpha</taxon>
        <taxon>Cetacea</taxon>
        <taxon>Mysticeti</taxon>
        <taxon>Eschrichtiidae</taxon>
        <taxon>Eschrichtius</taxon>
    </lineage>
</organism>
<proteinExistence type="predicted"/>
<evidence type="ECO:0000256" key="1">
    <source>
        <dbReference type="SAM" id="MobiDB-lite"/>
    </source>
</evidence>
<reference evidence="2 3" key="1">
    <citation type="submission" date="2022-11" db="EMBL/GenBank/DDBJ databases">
        <title>Whole genome sequence of Eschrichtius robustus ER-17-0199.</title>
        <authorList>
            <person name="Bruniche-Olsen A."/>
            <person name="Black A.N."/>
            <person name="Fields C.J."/>
            <person name="Walden K."/>
            <person name="Dewoody J.A."/>
        </authorList>
    </citation>
    <scope>NUCLEOTIDE SEQUENCE [LARGE SCALE GENOMIC DNA]</scope>
    <source>
        <strain evidence="2">ER-17-0199</strain>
        <tissue evidence="2">Blubber</tissue>
    </source>
</reference>
<feature type="compositionally biased region" description="Polar residues" evidence="1">
    <location>
        <begin position="36"/>
        <end position="50"/>
    </location>
</feature>
<keyword evidence="3" id="KW-1185">Reference proteome</keyword>
<protein>
    <recommendedName>
        <fullName evidence="4">Male-enhanced antigen 1</fullName>
    </recommendedName>
</protein>